<feature type="compositionally biased region" description="Basic and acidic residues" evidence="1">
    <location>
        <begin position="378"/>
        <end position="404"/>
    </location>
</feature>
<organism evidence="3 4">
    <name type="scientific">Alloalcanivorax xenomutans</name>
    <dbReference type="NCBI Taxonomy" id="1094342"/>
    <lineage>
        <taxon>Bacteria</taxon>
        <taxon>Pseudomonadati</taxon>
        <taxon>Pseudomonadota</taxon>
        <taxon>Gammaproteobacteria</taxon>
        <taxon>Oceanospirillales</taxon>
        <taxon>Alcanivoracaceae</taxon>
        <taxon>Alloalcanivorax</taxon>
    </lineage>
</organism>
<keyword evidence="2" id="KW-0812">Transmembrane</keyword>
<dbReference type="RefSeq" id="WP_145953622.1">
    <property type="nucleotide sequence ID" value="NZ_CP012331.1"/>
</dbReference>
<feature type="transmembrane region" description="Helical" evidence="2">
    <location>
        <begin position="204"/>
        <end position="226"/>
    </location>
</feature>
<evidence type="ECO:0000313" key="4">
    <source>
        <dbReference type="Proteomes" id="UP001107961"/>
    </source>
</evidence>
<feature type="transmembrane region" description="Helical" evidence="2">
    <location>
        <begin position="32"/>
        <end position="51"/>
    </location>
</feature>
<evidence type="ECO:0000313" key="3">
    <source>
        <dbReference type="EMBL" id="MCE7508258.1"/>
    </source>
</evidence>
<keyword evidence="2" id="KW-1133">Transmembrane helix</keyword>
<keyword evidence="2" id="KW-0472">Membrane</keyword>
<evidence type="ECO:0000256" key="1">
    <source>
        <dbReference type="SAM" id="MobiDB-lite"/>
    </source>
</evidence>
<name>A0A9Q3ZC19_9GAMM</name>
<feature type="transmembrane region" description="Helical" evidence="2">
    <location>
        <begin position="170"/>
        <end position="192"/>
    </location>
</feature>
<evidence type="ECO:0000256" key="2">
    <source>
        <dbReference type="SAM" id="Phobius"/>
    </source>
</evidence>
<sequence>MNKTALSTSGGPATHRAIKSISRDLKWLNERTWPLASMVLVLAVLGLYGYIVHEKVPLSLFSPGIITGLPALFVFQLLAITLIVAMILSPALFLYSELPKVRVPSRKKRLLLATKRSRFQSITGRAKLLFQKHPFALIWSMASLLSCVIWLATVYKLLALEPNSEDGTRITTSGLLLVFATFFLTTLVAIILRTRKSITHAFFISLFSSLFQILTFFIFTLPALAISESSIQQGPNDQRISLISTFFIALILTQILGAIFIGTLSKNKQPIATSTFAALALMTLSHTILQPVGSALTANALQISASGARACAIFGLNTQLSVLDDIRATPITSIPLKILTEADSQYVVRPHGTSSKKTYFVPTEAVAWIDDCSPPNPGEKDDGSEGEPGEKKDKTDHQPQEQDR</sequence>
<feature type="transmembrane region" description="Helical" evidence="2">
    <location>
        <begin position="135"/>
        <end position="158"/>
    </location>
</feature>
<feature type="transmembrane region" description="Helical" evidence="2">
    <location>
        <begin position="71"/>
        <end position="95"/>
    </location>
</feature>
<proteinExistence type="predicted"/>
<accession>A0A9Q3ZC19</accession>
<protein>
    <submittedName>
        <fullName evidence="3">Uncharacterized protein</fullName>
    </submittedName>
</protein>
<feature type="transmembrane region" description="Helical" evidence="2">
    <location>
        <begin position="246"/>
        <end position="264"/>
    </location>
</feature>
<gene>
    <name evidence="3" type="ORF">LZG35_06375</name>
</gene>
<feature type="region of interest" description="Disordered" evidence="1">
    <location>
        <begin position="369"/>
        <end position="404"/>
    </location>
</feature>
<dbReference type="Proteomes" id="UP001107961">
    <property type="component" value="Unassembled WGS sequence"/>
</dbReference>
<dbReference type="GeneID" id="94688418"/>
<dbReference type="EMBL" id="JAJVKT010000006">
    <property type="protein sequence ID" value="MCE7508258.1"/>
    <property type="molecule type" value="Genomic_DNA"/>
</dbReference>
<dbReference type="AlphaFoldDB" id="A0A9Q3ZC19"/>
<reference evidence="3" key="1">
    <citation type="submission" date="2022-01" db="EMBL/GenBank/DDBJ databases">
        <authorList>
            <person name="Karlyshev A.V."/>
            <person name="Jaspars M."/>
        </authorList>
    </citation>
    <scope>NUCLEOTIDE SEQUENCE</scope>
    <source>
        <strain evidence="3">AGSA3-2</strain>
    </source>
</reference>
<keyword evidence="4" id="KW-1185">Reference proteome</keyword>
<comment type="caution">
    <text evidence="3">The sequence shown here is derived from an EMBL/GenBank/DDBJ whole genome shotgun (WGS) entry which is preliminary data.</text>
</comment>